<organism evidence="2 3">
    <name type="scientific">Sungouiella intermedia</name>
    <dbReference type="NCBI Taxonomy" id="45354"/>
    <lineage>
        <taxon>Eukaryota</taxon>
        <taxon>Fungi</taxon>
        <taxon>Dikarya</taxon>
        <taxon>Ascomycota</taxon>
        <taxon>Saccharomycotina</taxon>
        <taxon>Pichiomycetes</taxon>
        <taxon>Metschnikowiaceae</taxon>
        <taxon>Sungouiella</taxon>
    </lineage>
</organism>
<evidence type="ECO:0000256" key="1">
    <source>
        <dbReference type="SAM" id="MobiDB-lite"/>
    </source>
</evidence>
<gene>
    <name evidence="2" type="ORF">SAMEA4029010_CIC11G00000005787</name>
</gene>
<evidence type="ECO:0000313" key="2">
    <source>
        <dbReference type="EMBL" id="SGZ54962.1"/>
    </source>
</evidence>
<proteinExistence type="predicted"/>
<keyword evidence="3" id="KW-1185">Reference proteome</keyword>
<dbReference type="OrthoDB" id="3980854at2759"/>
<evidence type="ECO:0000313" key="3">
    <source>
        <dbReference type="Proteomes" id="UP000182334"/>
    </source>
</evidence>
<reference evidence="2 3" key="1">
    <citation type="submission" date="2016-10" db="EMBL/GenBank/DDBJ databases">
        <authorList>
            <person name="de Groot N.N."/>
        </authorList>
    </citation>
    <scope>NUCLEOTIDE SEQUENCE [LARGE SCALE GENOMIC DNA]</scope>
    <source>
        <strain evidence="2 3">CBS 141442</strain>
    </source>
</reference>
<dbReference type="AlphaFoldDB" id="A0A1L0BX54"/>
<dbReference type="Proteomes" id="UP000182334">
    <property type="component" value="Chromosome V"/>
</dbReference>
<protein>
    <submittedName>
        <fullName evidence="2">CIC11C00000005787</fullName>
    </submittedName>
</protein>
<name>A0A1L0BX54_9ASCO</name>
<accession>A0A1L0BX54</accession>
<feature type="region of interest" description="Disordered" evidence="1">
    <location>
        <begin position="117"/>
        <end position="144"/>
    </location>
</feature>
<dbReference type="EMBL" id="LT635760">
    <property type="protein sequence ID" value="SGZ54962.1"/>
    <property type="molecule type" value="Genomic_DNA"/>
</dbReference>
<sequence>MPKPSFHRITKLKRSKVHPTLLKPTLLVDIAIRRKSTTKKGSEQSSSKLHLKLLEAGLRIRLISCPSIYELYRQLTPHNARKNSLVSIYFSEMSQSLAYLDILRVLKAHRGHRINYPSTPQLMDGLSTPRSSTSEDRSDGLVTPEGVTEEHPYLLYSGKCQSKRVRLIDSNLVNISRISNKVLKTFVENNPLLDHASPDSSGNTIVTTFNQLDTAVTSLFDIQEYSLVRVTRSASSSSNGSVLMKLETAKRGDFSLIDDREFMDDMLASLGKPGQRPNNIFIKKVVARPRYKSDMKIYIIPSTEDILLYADERIFERDLINGVIDMDTPPLRKIFTTFFPENVLSRVRNLLDKSKDMHDMHSEPVDNHIFGDISLDRHGLVDESATSVTDSMLSSSLLPSMTSSSLVSSDNSSLATPSYGDILFIPNAKNKSEEYAAPLKFDTDYAA</sequence>
<dbReference type="STRING" id="45354.A0A1L0BX54"/>